<dbReference type="GO" id="GO:0004315">
    <property type="term" value="F:3-oxoacyl-[acyl-carrier-protein] synthase activity"/>
    <property type="evidence" value="ECO:0007669"/>
    <property type="project" value="UniProtKB-EC"/>
</dbReference>
<dbReference type="Pfam" id="PF02801">
    <property type="entry name" value="Ketoacyl-synt_C"/>
    <property type="match status" value="1"/>
</dbReference>
<dbReference type="CDD" id="cd00834">
    <property type="entry name" value="KAS_I_II"/>
    <property type="match status" value="1"/>
</dbReference>
<evidence type="ECO:0000313" key="6">
    <source>
        <dbReference type="Proteomes" id="UP000829992"/>
    </source>
</evidence>
<dbReference type="PROSITE" id="PS52004">
    <property type="entry name" value="KS3_2"/>
    <property type="match status" value="1"/>
</dbReference>
<dbReference type="InterPro" id="IPR000794">
    <property type="entry name" value="Beta-ketoacyl_synthase"/>
</dbReference>
<evidence type="ECO:0000256" key="2">
    <source>
        <dbReference type="ARBA" id="ARBA00022679"/>
    </source>
</evidence>
<evidence type="ECO:0000313" key="5">
    <source>
        <dbReference type="EMBL" id="UQT61115.1"/>
    </source>
</evidence>
<dbReference type="InterPro" id="IPR014030">
    <property type="entry name" value="Ketoacyl_synth_N"/>
</dbReference>
<evidence type="ECO:0000259" key="4">
    <source>
        <dbReference type="PROSITE" id="PS52004"/>
    </source>
</evidence>
<dbReference type="Proteomes" id="UP000829992">
    <property type="component" value="Chromosome"/>
</dbReference>
<dbReference type="PANTHER" id="PTHR11712:SF336">
    <property type="entry name" value="3-OXOACYL-[ACYL-CARRIER-PROTEIN] SYNTHASE, MITOCHONDRIAL"/>
    <property type="match status" value="1"/>
</dbReference>
<dbReference type="EMBL" id="CP097289">
    <property type="protein sequence ID" value="UQT61115.1"/>
    <property type="molecule type" value="Genomic_DNA"/>
</dbReference>
<dbReference type="NCBIfam" id="NF005589">
    <property type="entry name" value="PRK07314.1"/>
    <property type="match status" value="1"/>
</dbReference>
<evidence type="ECO:0000256" key="1">
    <source>
        <dbReference type="ARBA" id="ARBA00008467"/>
    </source>
</evidence>
<keyword evidence="6" id="KW-1185">Reference proteome</keyword>
<sequence length="430" mass="44111">MLRSDSVRQCSARAASDVAVTGLGALTPIGSGVAKTWAAALGGISGVGEIDESWADELPVRIAARVRADTGQMLSRPECRHLDRSGQLALIAGREAWEDAGYKGAAGGGCGLDPRRVATVFGCGMGGLGTTLDQYEAMSAKGARSISPFSVTMLMPNGPAAVLGLETGARAGVHAVVSACASGAESVARATELIRLGHADVVLAGGSEAIVRPLAIAGFAAMRALSTRNDDPKRASRPFDKNRDGFVMGEGAAALVLESTEHARARGARVYCEIAGSATTADSHHIAQPHPEGGELAQAIDLSVERSGLSPADVVHINAHATSTPTGDLAESRALRRGLGTALDHAAVSATKSMTGHLIAAAGAVEAVFTALALHHRTAPPSINLDDQDSDIELDVVRDEPRRLPDRPIAALSTSLGFGGHNVALAFRSV</sequence>
<dbReference type="Gene3D" id="3.40.47.10">
    <property type="match status" value="1"/>
</dbReference>
<dbReference type="InterPro" id="IPR020841">
    <property type="entry name" value="PKS_Beta-ketoAc_synthase_dom"/>
</dbReference>
<protein>
    <submittedName>
        <fullName evidence="5">Beta-ketoacyl-ACP synthase II</fullName>
        <ecNumber evidence="5">2.3.1.179</ecNumber>
    </submittedName>
</protein>
<dbReference type="InterPro" id="IPR014031">
    <property type="entry name" value="Ketoacyl_synth_C"/>
</dbReference>
<dbReference type="Pfam" id="PF00109">
    <property type="entry name" value="ketoacyl-synt"/>
    <property type="match status" value="1"/>
</dbReference>
<proteinExistence type="inferred from homology"/>
<dbReference type="SMART" id="SM00825">
    <property type="entry name" value="PKS_KS"/>
    <property type="match status" value="1"/>
</dbReference>
<feature type="domain" description="Ketosynthase family 3 (KS3)" evidence="4">
    <location>
        <begin position="15"/>
        <end position="429"/>
    </location>
</feature>
<name>A0ABY4Q5Y3_9ACTN</name>
<organism evidence="5 6">
    <name type="scientific">Streptomyces durmitorensis</name>
    <dbReference type="NCBI Taxonomy" id="319947"/>
    <lineage>
        <taxon>Bacteria</taxon>
        <taxon>Bacillati</taxon>
        <taxon>Actinomycetota</taxon>
        <taxon>Actinomycetes</taxon>
        <taxon>Kitasatosporales</taxon>
        <taxon>Streptomycetaceae</taxon>
        <taxon>Streptomyces</taxon>
    </lineage>
</organism>
<gene>
    <name evidence="5" type="ORF">M4V62_41935</name>
</gene>
<dbReference type="SUPFAM" id="SSF53901">
    <property type="entry name" value="Thiolase-like"/>
    <property type="match status" value="2"/>
</dbReference>
<accession>A0ABY4Q5Y3</accession>
<dbReference type="EC" id="2.3.1.179" evidence="5"/>
<keyword evidence="2 3" id="KW-0808">Transferase</keyword>
<evidence type="ECO:0000256" key="3">
    <source>
        <dbReference type="RuleBase" id="RU003694"/>
    </source>
</evidence>
<dbReference type="InterPro" id="IPR016039">
    <property type="entry name" value="Thiolase-like"/>
</dbReference>
<dbReference type="PANTHER" id="PTHR11712">
    <property type="entry name" value="POLYKETIDE SYNTHASE-RELATED"/>
    <property type="match status" value="1"/>
</dbReference>
<keyword evidence="5" id="KW-0012">Acyltransferase</keyword>
<comment type="similarity">
    <text evidence="1 3">Belongs to the thiolase-like superfamily. Beta-ketoacyl-ACP synthases family.</text>
</comment>
<dbReference type="RefSeq" id="WP_249592447.1">
    <property type="nucleotide sequence ID" value="NZ_BAAAQL010000053.1"/>
</dbReference>
<reference evidence="5 6" key="1">
    <citation type="submission" date="2022-05" db="EMBL/GenBank/DDBJ databases">
        <authorList>
            <person name="Zhou X."/>
            <person name="Li K."/>
            <person name="Man Y."/>
        </authorList>
    </citation>
    <scope>NUCLEOTIDE SEQUENCE [LARGE SCALE GENOMIC DNA]</scope>
    <source>
        <strain evidence="5 6">MS405</strain>
    </source>
</reference>